<protein>
    <recommendedName>
        <fullName evidence="1">MnmC-like methyltransferase domain-containing protein</fullName>
    </recommendedName>
</protein>
<dbReference type="PANTHER" id="PTHR39963">
    <property type="entry name" value="SLL0983 PROTEIN"/>
    <property type="match status" value="1"/>
</dbReference>
<comment type="caution">
    <text evidence="2">The sequence shown here is derived from an EMBL/GenBank/DDBJ whole genome shotgun (WGS) entry which is preliminary data.</text>
</comment>
<dbReference type="SUPFAM" id="SSF53335">
    <property type="entry name" value="S-adenosyl-L-methionine-dependent methyltransferases"/>
    <property type="match status" value="1"/>
</dbReference>
<dbReference type="GO" id="GO:0004808">
    <property type="term" value="F:tRNA (5-methylaminomethyl-2-thiouridylate)(34)-methyltransferase activity"/>
    <property type="evidence" value="ECO:0007669"/>
    <property type="project" value="InterPro"/>
</dbReference>
<dbReference type="OrthoDB" id="9786494at2"/>
<evidence type="ECO:0000313" key="2">
    <source>
        <dbReference type="EMBL" id="PQJ14595.1"/>
    </source>
</evidence>
<accession>A0A2S7T534</accession>
<dbReference type="Gene3D" id="3.40.50.150">
    <property type="entry name" value="Vaccinia Virus protein VP39"/>
    <property type="match status" value="1"/>
</dbReference>
<dbReference type="Proteomes" id="UP000239366">
    <property type="component" value="Unassembled WGS sequence"/>
</dbReference>
<sequence>MEKKIVQTADGSKTIAIPKWNESYHSKHGAWQESQHVFIQMGLAYTGLSSLSIFEMGFGTGLNAIQALLYAEKHQINIDYHTLEAYPLEEELWQQMDYEDFLPSRLMKDFFGRMHRVEPEQSIRLADFFRFTKYHADIHEFLPPTNPDLVFYDAFGPRVQPDLWTSTIFERLHSMMSPGAILTTYCAKGEVRRTFQSLGMEVERLPGPPGKREMLRATKAK</sequence>
<keyword evidence="3" id="KW-1185">Reference proteome</keyword>
<dbReference type="InterPro" id="IPR047785">
    <property type="entry name" value="tRNA_MNMC2"/>
</dbReference>
<dbReference type="PANTHER" id="PTHR39963:SF1">
    <property type="entry name" value="MNMC-LIKE METHYLTRANSFERASE DOMAIN-CONTAINING PROTEIN"/>
    <property type="match status" value="1"/>
</dbReference>
<gene>
    <name evidence="2" type="ORF">BST99_01475</name>
</gene>
<reference evidence="3" key="1">
    <citation type="submission" date="2016-11" db="EMBL/GenBank/DDBJ databases">
        <title>Trade-off between light-utilization and light-protection in marine flavobacteria.</title>
        <authorList>
            <person name="Kumagai Y."/>
            <person name="Yoshizawa S."/>
            <person name="Kogure K."/>
        </authorList>
    </citation>
    <scope>NUCLEOTIDE SEQUENCE [LARGE SCALE GENOMIC DNA]</scope>
    <source>
        <strain evidence="3">SG-18</strain>
    </source>
</reference>
<dbReference type="GO" id="GO:0016645">
    <property type="term" value="F:oxidoreductase activity, acting on the CH-NH group of donors"/>
    <property type="evidence" value="ECO:0007669"/>
    <property type="project" value="InterPro"/>
</dbReference>
<dbReference type="Pfam" id="PF05430">
    <property type="entry name" value="Methyltransf_30"/>
    <property type="match status" value="1"/>
</dbReference>
<name>A0A2S7T534_9FLAO</name>
<organism evidence="2 3">
    <name type="scientific">Aureicoccus marinus</name>
    <dbReference type="NCBI Taxonomy" id="754435"/>
    <lineage>
        <taxon>Bacteria</taxon>
        <taxon>Pseudomonadati</taxon>
        <taxon>Bacteroidota</taxon>
        <taxon>Flavobacteriia</taxon>
        <taxon>Flavobacteriales</taxon>
        <taxon>Flavobacteriaceae</taxon>
        <taxon>Aureicoccus</taxon>
    </lineage>
</organism>
<dbReference type="RefSeq" id="WP_105000230.1">
    <property type="nucleotide sequence ID" value="NZ_MQVX01000001.1"/>
</dbReference>
<proteinExistence type="predicted"/>
<feature type="domain" description="MnmC-like methyltransferase" evidence="1">
    <location>
        <begin position="134"/>
        <end position="219"/>
    </location>
</feature>
<dbReference type="EMBL" id="MQVX01000001">
    <property type="protein sequence ID" value="PQJ14595.1"/>
    <property type="molecule type" value="Genomic_DNA"/>
</dbReference>
<dbReference type="InterPro" id="IPR008471">
    <property type="entry name" value="MnmC-like_methylTransf"/>
</dbReference>
<dbReference type="AlphaFoldDB" id="A0A2S7T534"/>
<evidence type="ECO:0000259" key="1">
    <source>
        <dbReference type="Pfam" id="PF05430"/>
    </source>
</evidence>
<dbReference type="NCBIfam" id="NF033855">
    <property type="entry name" value="tRNA_MNMC2"/>
    <property type="match status" value="1"/>
</dbReference>
<evidence type="ECO:0000313" key="3">
    <source>
        <dbReference type="Proteomes" id="UP000239366"/>
    </source>
</evidence>
<dbReference type="InterPro" id="IPR029063">
    <property type="entry name" value="SAM-dependent_MTases_sf"/>
</dbReference>